<dbReference type="GO" id="GO:0003677">
    <property type="term" value="F:DNA binding"/>
    <property type="evidence" value="ECO:0007669"/>
    <property type="project" value="InterPro"/>
</dbReference>
<sequence>MARLARLYAPNTSQLVQAKLLPQVIALPEMQTLKPQLIQWLEQASVRYGLAVHAWSITQDSIYVLSTPSEPKSVSQVVQALGRYLASSLKQGAVFSSRYRSCLVEKGDYLLASMMWLEIYLHQQEGVDNPELLPWSSAGWHMGRSFKDFPWMRDHEAYWLLGNTPFERQARYRELCEDGLSRTMLDKIQAALQGQWALGGAEFIQEMGEVASRRVVPGQRGRPRKEVK</sequence>
<accession>A0A849P9R7</accession>
<dbReference type="GO" id="GO:0006313">
    <property type="term" value="P:DNA transposition"/>
    <property type="evidence" value="ECO:0007669"/>
    <property type="project" value="InterPro"/>
</dbReference>
<evidence type="ECO:0008006" key="3">
    <source>
        <dbReference type="Google" id="ProtNLM"/>
    </source>
</evidence>
<protein>
    <recommendedName>
        <fullName evidence="3">Transposase</fullName>
    </recommendedName>
</protein>
<evidence type="ECO:0000313" key="1">
    <source>
        <dbReference type="EMBL" id="NOL52525.1"/>
    </source>
</evidence>
<dbReference type="InterPro" id="IPR036515">
    <property type="entry name" value="Transposase_17_sf"/>
</dbReference>
<gene>
    <name evidence="1" type="ORF">HKX39_10145</name>
</gene>
<organism evidence="1 2">
    <name type="scientific">Pelistega suis</name>
    <dbReference type="NCBI Taxonomy" id="1631957"/>
    <lineage>
        <taxon>Bacteria</taxon>
        <taxon>Pseudomonadati</taxon>
        <taxon>Pseudomonadota</taxon>
        <taxon>Betaproteobacteria</taxon>
        <taxon>Burkholderiales</taxon>
        <taxon>Alcaligenaceae</taxon>
        <taxon>Pelistega</taxon>
    </lineage>
</organism>
<dbReference type="SUPFAM" id="SSF143422">
    <property type="entry name" value="Transposase IS200-like"/>
    <property type="match status" value="1"/>
</dbReference>
<dbReference type="RefSeq" id="WP_171681213.1">
    <property type="nucleotide sequence ID" value="NZ_JABGBN010000011.1"/>
</dbReference>
<keyword evidence="2" id="KW-1185">Reference proteome</keyword>
<evidence type="ECO:0000313" key="2">
    <source>
        <dbReference type="Proteomes" id="UP000537862"/>
    </source>
</evidence>
<reference evidence="1 2" key="1">
    <citation type="submission" date="2020-05" db="EMBL/GenBank/DDBJ databases">
        <authorList>
            <person name="Niu N."/>
        </authorList>
    </citation>
    <scope>NUCLEOTIDE SEQUENCE [LARGE SCALE GENOMIC DNA]</scope>
    <source>
        <strain evidence="1 2">3340-03</strain>
    </source>
</reference>
<dbReference type="EMBL" id="JABGBN010000011">
    <property type="protein sequence ID" value="NOL52525.1"/>
    <property type="molecule type" value="Genomic_DNA"/>
</dbReference>
<comment type="caution">
    <text evidence="1">The sequence shown here is derived from an EMBL/GenBank/DDBJ whole genome shotgun (WGS) entry which is preliminary data.</text>
</comment>
<dbReference type="GO" id="GO:0004803">
    <property type="term" value="F:transposase activity"/>
    <property type="evidence" value="ECO:0007669"/>
    <property type="project" value="InterPro"/>
</dbReference>
<dbReference type="Gene3D" id="3.30.70.1290">
    <property type="entry name" value="Transposase IS200-like"/>
    <property type="match status" value="1"/>
</dbReference>
<name>A0A849P9R7_9BURK</name>
<proteinExistence type="predicted"/>
<dbReference type="Proteomes" id="UP000537862">
    <property type="component" value="Unassembled WGS sequence"/>
</dbReference>
<dbReference type="AlphaFoldDB" id="A0A849P9R7"/>